<proteinExistence type="predicted"/>
<name>A0ACB9HJU3_9ASTR</name>
<organism evidence="1 2">
    <name type="scientific">Smallanthus sonchifolius</name>
    <dbReference type="NCBI Taxonomy" id="185202"/>
    <lineage>
        <taxon>Eukaryota</taxon>
        <taxon>Viridiplantae</taxon>
        <taxon>Streptophyta</taxon>
        <taxon>Embryophyta</taxon>
        <taxon>Tracheophyta</taxon>
        <taxon>Spermatophyta</taxon>
        <taxon>Magnoliopsida</taxon>
        <taxon>eudicotyledons</taxon>
        <taxon>Gunneridae</taxon>
        <taxon>Pentapetalae</taxon>
        <taxon>asterids</taxon>
        <taxon>campanulids</taxon>
        <taxon>Asterales</taxon>
        <taxon>Asteraceae</taxon>
        <taxon>Asteroideae</taxon>
        <taxon>Heliantheae alliance</taxon>
        <taxon>Millerieae</taxon>
        <taxon>Smallanthus</taxon>
    </lineage>
</organism>
<accession>A0ACB9HJU3</accession>
<sequence length="317" mass="36447">MVLDLRCIKLDFISEVIALLVHLRYLAIWYNGPVPSSICDLWSLQTLIIRRVAILELLTRPNLMLPNTISNLVNLRHLKCNASVLFPRIQKPMNLLTISEVILGKGAKDFLKGVPSIKKLKCLVYQEMKYDFRALTFLETLKIDRIYGKKEAIVRNMYVPRSQKNSISFPSSLKKLELVQCHLPWSSMSEIQSLPQLEVLELLLDAFVGPQWDAGEEPFQQLNFLKLRQLDITQWEASNINFPCLKRLQVEGCIGLDEIPLEIGCIPTLEHIIIKNGLDSSDNSGKKIQEEQQSEGNFDLKITVSYPWWRDGNRERT</sequence>
<gene>
    <name evidence="1" type="ORF">L1987_38226</name>
</gene>
<dbReference type="EMBL" id="CM042029">
    <property type="protein sequence ID" value="KAI3795571.1"/>
    <property type="molecule type" value="Genomic_DNA"/>
</dbReference>
<dbReference type="Proteomes" id="UP001056120">
    <property type="component" value="Linkage Group LG12"/>
</dbReference>
<reference evidence="2" key="1">
    <citation type="journal article" date="2022" name="Mol. Ecol. Resour.">
        <title>The genomes of chicory, endive, great burdock and yacon provide insights into Asteraceae palaeo-polyploidization history and plant inulin production.</title>
        <authorList>
            <person name="Fan W."/>
            <person name="Wang S."/>
            <person name="Wang H."/>
            <person name="Wang A."/>
            <person name="Jiang F."/>
            <person name="Liu H."/>
            <person name="Zhao H."/>
            <person name="Xu D."/>
            <person name="Zhang Y."/>
        </authorList>
    </citation>
    <scope>NUCLEOTIDE SEQUENCE [LARGE SCALE GENOMIC DNA]</scope>
    <source>
        <strain evidence="2">cv. Yunnan</strain>
    </source>
</reference>
<keyword evidence="2" id="KW-1185">Reference proteome</keyword>
<evidence type="ECO:0000313" key="1">
    <source>
        <dbReference type="EMBL" id="KAI3795571.1"/>
    </source>
</evidence>
<reference evidence="1 2" key="2">
    <citation type="journal article" date="2022" name="Mol. Ecol. Resour.">
        <title>The genomes of chicory, endive, great burdock and yacon provide insights into Asteraceae paleo-polyploidization history and plant inulin production.</title>
        <authorList>
            <person name="Fan W."/>
            <person name="Wang S."/>
            <person name="Wang H."/>
            <person name="Wang A."/>
            <person name="Jiang F."/>
            <person name="Liu H."/>
            <person name="Zhao H."/>
            <person name="Xu D."/>
            <person name="Zhang Y."/>
        </authorList>
    </citation>
    <scope>NUCLEOTIDE SEQUENCE [LARGE SCALE GENOMIC DNA]</scope>
    <source>
        <strain evidence="2">cv. Yunnan</strain>
        <tissue evidence="1">Leaves</tissue>
    </source>
</reference>
<evidence type="ECO:0000313" key="2">
    <source>
        <dbReference type="Proteomes" id="UP001056120"/>
    </source>
</evidence>
<protein>
    <submittedName>
        <fullName evidence="1">Uncharacterized protein</fullName>
    </submittedName>
</protein>
<comment type="caution">
    <text evidence="1">The sequence shown here is derived from an EMBL/GenBank/DDBJ whole genome shotgun (WGS) entry which is preliminary data.</text>
</comment>